<keyword evidence="2" id="KW-0285">Flavoprotein</keyword>
<dbReference type="EMBL" id="BAAANS010000043">
    <property type="protein sequence ID" value="GAA2112288.1"/>
    <property type="molecule type" value="Genomic_DNA"/>
</dbReference>
<evidence type="ECO:0000256" key="4">
    <source>
        <dbReference type="ARBA" id="ARBA00023002"/>
    </source>
</evidence>
<evidence type="ECO:0000256" key="3">
    <source>
        <dbReference type="ARBA" id="ARBA00022827"/>
    </source>
</evidence>
<dbReference type="SUPFAM" id="SSF51905">
    <property type="entry name" value="FAD/NAD(P)-binding domain"/>
    <property type="match status" value="1"/>
</dbReference>
<keyword evidence="7" id="KW-1185">Reference proteome</keyword>
<keyword evidence="3" id="KW-0274">FAD</keyword>
<keyword evidence="4" id="KW-0560">Oxidoreductase</keyword>
<evidence type="ECO:0000256" key="2">
    <source>
        <dbReference type="ARBA" id="ARBA00022630"/>
    </source>
</evidence>
<feature type="domain" description="FAD/NAD(P)-binding" evidence="5">
    <location>
        <begin position="4"/>
        <end position="288"/>
    </location>
</feature>
<dbReference type="Gene3D" id="3.50.50.100">
    <property type="match status" value="1"/>
</dbReference>
<reference evidence="6 7" key="1">
    <citation type="journal article" date="2019" name="Int. J. Syst. Evol. Microbiol.">
        <title>The Global Catalogue of Microorganisms (GCM) 10K type strain sequencing project: providing services to taxonomists for standard genome sequencing and annotation.</title>
        <authorList>
            <consortium name="The Broad Institute Genomics Platform"/>
            <consortium name="The Broad Institute Genome Sequencing Center for Infectious Disease"/>
            <person name="Wu L."/>
            <person name="Ma J."/>
        </authorList>
    </citation>
    <scope>NUCLEOTIDE SEQUENCE [LARGE SCALE GENOMIC DNA]</scope>
    <source>
        <strain evidence="6 7">JCM 14559</strain>
    </source>
</reference>
<gene>
    <name evidence="6" type="ORF">GCM10009759_54890</name>
</gene>
<organism evidence="6 7">
    <name type="scientific">Kitasatospora saccharophila</name>
    <dbReference type="NCBI Taxonomy" id="407973"/>
    <lineage>
        <taxon>Bacteria</taxon>
        <taxon>Bacillati</taxon>
        <taxon>Actinomycetota</taxon>
        <taxon>Actinomycetes</taxon>
        <taxon>Kitasatosporales</taxon>
        <taxon>Streptomycetaceae</taxon>
        <taxon>Kitasatospora</taxon>
    </lineage>
</organism>
<dbReference type="PANTHER" id="PTHR43735">
    <property type="entry name" value="APOPTOSIS-INDUCING FACTOR 1"/>
    <property type="match status" value="1"/>
</dbReference>
<dbReference type="Proteomes" id="UP001500897">
    <property type="component" value="Unassembled WGS sequence"/>
</dbReference>
<dbReference type="Pfam" id="PF07992">
    <property type="entry name" value="Pyr_redox_2"/>
    <property type="match status" value="1"/>
</dbReference>
<evidence type="ECO:0000259" key="5">
    <source>
        <dbReference type="Pfam" id="PF07992"/>
    </source>
</evidence>
<name>A0ABN2XLH8_9ACTN</name>
<dbReference type="PANTHER" id="PTHR43735:SF3">
    <property type="entry name" value="FERROPTOSIS SUPPRESSOR PROTEIN 1"/>
    <property type="match status" value="1"/>
</dbReference>
<accession>A0ABN2XLH8</accession>
<proteinExistence type="inferred from homology"/>
<dbReference type="PRINTS" id="PR00368">
    <property type="entry name" value="FADPNR"/>
</dbReference>
<evidence type="ECO:0000313" key="6">
    <source>
        <dbReference type="EMBL" id="GAA2112288.1"/>
    </source>
</evidence>
<protein>
    <submittedName>
        <fullName evidence="6">FAD-dependent oxidoreductase</fullName>
    </submittedName>
</protein>
<sequence>MGRTVAVIGGGYGGAALAKALDPDFEVVLIDPKDSFEHAVAALRGLVSAPWAERMYYGFDRLLTRGRFVRGRAASVDEDGVTLADGSRIDADFTVLASGSSYPFPAKSGVDDTAEALLRQADTRARLARARRVLLIGGGPVGLEFAGEIVEQWPDKRVTVLDSAGDVLGGQFLPGLRAALREQLDALGVRLVLGSPLTGPPPTEPGLDAPFTVSTESGEQIAADIWFRCHGVRPNSVALLGALAGAARPDGFVEVDDRLRLRGSARVFAIGDITALPEPKRSKAATDHAVVAAANIRALSAGRPADTAHRPGPAAIIVPLGSAGGASQVPGPDGPVVLDAAATARYKGGDLLTGRYQDLFSAGAPAAP</sequence>
<dbReference type="InterPro" id="IPR023753">
    <property type="entry name" value="FAD/NAD-binding_dom"/>
</dbReference>
<dbReference type="RefSeq" id="WP_344555659.1">
    <property type="nucleotide sequence ID" value="NZ_BAAANS010000043.1"/>
</dbReference>
<evidence type="ECO:0000313" key="7">
    <source>
        <dbReference type="Proteomes" id="UP001500897"/>
    </source>
</evidence>
<dbReference type="InterPro" id="IPR036188">
    <property type="entry name" value="FAD/NAD-bd_sf"/>
</dbReference>
<comment type="similarity">
    <text evidence="1">Belongs to the FAD-dependent oxidoreductase family.</text>
</comment>
<comment type="caution">
    <text evidence="6">The sequence shown here is derived from an EMBL/GenBank/DDBJ whole genome shotgun (WGS) entry which is preliminary data.</text>
</comment>
<evidence type="ECO:0000256" key="1">
    <source>
        <dbReference type="ARBA" id="ARBA00006442"/>
    </source>
</evidence>